<dbReference type="RefSeq" id="WP_151755176.1">
    <property type="nucleotide sequence ID" value="NZ_BKZW01000001.1"/>
</dbReference>
<keyword evidence="2" id="KW-1185">Reference proteome</keyword>
<proteinExistence type="predicted"/>
<organism evidence="1 2">
    <name type="scientific">Dictyobacter vulcani</name>
    <dbReference type="NCBI Taxonomy" id="2607529"/>
    <lineage>
        <taxon>Bacteria</taxon>
        <taxon>Bacillati</taxon>
        <taxon>Chloroflexota</taxon>
        <taxon>Ktedonobacteria</taxon>
        <taxon>Ktedonobacterales</taxon>
        <taxon>Dictyobacteraceae</taxon>
        <taxon>Dictyobacter</taxon>
    </lineage>
</organism>
<comment type="caution">
    <text evidence="1">The sequence shown here is derived from an EMBL/GenBank/DDBJ whole genome shotgun (WGS) entry which is preliminary data.</text>
</comment>
<name>A0A5J4KHM3_9CHLR</name>
<dbReference type="Proteomes" id="UP000326912">
    <property type="component" value="Unassembled WGS sequence"/>
</dbReference>
<dbReference type="AlphaFoldDB" id="A0A5J4KHM3"/>
<dbReference type="PANTHER" id="PTHR38588:SF1">
    <property type="entry name" value="BLL0334 PROTEIN"/>
    <property type="match status" value="1"/>
</dbReference>
<sequence>MNIEGTYTLQASAQEVWRCLTDQEVLHATIPGLQDISAVDAHTYDVMLTTNTRPFAGSHHGVMILSEQQYPYHYRLTFTSDGESNLSGVGSIHLHERGHQTIVAYKGTLTTNKVSARLSSSLIKGAIKLFIQQYFQNLAEYIRTHKSPITTKLDALDDTGMPSTSDAFVMSSYADKQDHAPLPDTLAARFVQLLRLGKKDPQEQVLWEQRIRRTSTITGFLFLIWVGTRIPRRRTRKQPLN</sequence>
<dbReference type="PANTHER" id="PTHR38588">
    <property type="entry name" value="BLL0334 PROTEIN"/>
    <property type="match status" value="1"/>
</dbReference>
<evidence type="ECO:0000313" key="2">
    <source>
        <dbReference type="Proteomes" id="UP000326912"/>
    </source>
</evidence>
<dbReference type="InterPro" id="IPR010419">
    <property type="entry name" value="CO_DH_gsu"/>
</dbReference>
<evidence type="ECO:0000313" key="1">
    <source>
        <dbReference type="EMBL" id="GER87145.1"/>
    </source>
</evidence>
<dbReference type="Pfam" id="PF06240">
    <property type="entry name" value="COXG"/>
    <property type="match status" value="1"/>
</dbReference>
<dbReference type="Gene3D" id="3.30.530.20">
    <property type="match status" value="1"/>
</dbReference>
<evidence type="ECO:0008006" key="3">
    <source>
        <dbReference type="Google" id="ProtNLM"/>
    </source>
</evidence>
<dbReference type="SUPFAM" id="SSF55961">
    <property type="entry name" value="Bet v1-like"/>
    <property type="match status" value="1"/>
</dbReference>
<gene>
    <name evidence="1" type="ORF">KDW_13070</name>
</gene>
<dbReference type="InterPro" id="IPR023393">
    <property type="entry name" value="START-like_dom_sf"/>
</dbReference>
<accession>A0A5J4KHM3</accession>
<protein>
    <recommendedName>
        <fullName evidence="3">Carbon monoxide dehydrogenase subunit G</fullName>
    </recommendedName>
</protein>
<reference evidence="1 2" key="1">
    <citation type="submission" date="2019-10" db="EMBL/GenBank/DDBJ databases">
        <title>Dictyobacter vulcani sp. nov., within the class Ktedonobacteria, isolated from soil of volcanic Mt. Zao.</title>
        <authorList>
            <person name="Zheng Y."/>
            <person name="Wang C.M."/>
            <person name="Sakai Y."/>
            <person name="Abe K."/>
            <person name="Yokota A."/>
            <person name="Yabe S."/>
        </authorList>
    </citation>
    <scope>NUCLEOTIDE SEQUENCE [LARGE SCALE GENOMIC DNA]</scope>
    <source>
        <strain evidence="1 2">W12</strain>
    </source>
</reference>
<dbReference type="EMBL" id="BKZW01000001">
    <property type="protein sequence ID" value="GER87145.1"/>
    <property type="molecule type" value="Genomic_DNA"/>
</dbReference>